<organism evidence="2 3">
    <name type="scientific">Metabacillus rhizolycopersici</name>
    <dbReference type="NCBI Taxonomy" id="2875709"/>
    <lineage>
        <taxon>Bacteria</taxon>
        <taxon>Bacillati</taxon>
        <taxon>Bacillota</taxon>
        <taxon>Bacilli</taxon>
        <taxon>Bacillales</taxon>
        <taxon>Bacillaceae</taxon>
        <taxon>Metabacillus</taxon>
    </lineage>
</organism>
<dbReference type="InterPro" id="IPR036736">
    <property type="entry name" value="ACP-like_sf"/>
</dbReference>
<sequence length="78" mass="9188">MIVTSTLAELLADILEIEEQDLNFNMKLSDFENWDSVNSLRILTHIEDEFHVRLSMEQYSKVQTVEELRALIEEMSNE</sequence>
<evidence type="ECO:0000313" key="2">
    <source>
        <dbReference type="EMBL" id="MBZ5750619.1"/>
    </source>
</evidence>
<gene>
    <name evidence="2" type="ORF">K9V48_10235</name>
</gene>
<feature type="domain" description="Carrier" evidence="1">
    <location>
        <begin position="1"/>
        <end position="76"/>
    </location>
</feature>
<evidence type="ECO:0000259" key="1">
    <source>
        <dbReference type="PROSITE" id="PS50075"/>
    </source>
</evidence>
<protein>
    <submittedName>
        <fullName evidence="2">Acyl carrier protein</fullName>
    </submittedName>
</protein>
<proteinExistence type="predicted"/>
<comment type="caution">
    <text evidence="2">The sequence shown here is derived from an EMBL/GenBank/DDBJ whole genome shotgun (WGS) entry which is preliminary data.</text>
</comment>
<keyword evidence="3" id="KW-1185">Reference proteome</keyword>
<dbReference type="Gene3D" id="1.10.1200.10">
    <property type="entry name" value="ACP-like"/>
    <property type="match status" value="1"/>
</dbReference>
<dbReference type="InterPro" id="IPR009081">
    <property type="entry name" value="PP-bd_ACP"/>
</dbReference>
<evidence type="ECO:0000313" key="3">
    <source>
        <dbReference type="Proteomes" id="UP001165287"/>
    </source>
</evidence>
<dbReference type="SUPFAM" id="SSF47336">
    <property type="entry name" value="ACP-like"/>
    <property type="match status" value="1"/>
</dbReference>
<dbReference type="Pfam" id="PF00550">
    <property type="entry name" value="PP-binding"/>
    <property type="match status" value="1"/>
</dbReference>
<dbReference type="EMBL" id="JAIQUM010000017">
    <property type="protein sequence ID" value="MBZ5750619.1"/>
    <property type="molecule type" value="Genomic_DNA"/>
</dbReference>
<accession>A0ABS7UQX6</accession>
<dbReference type="RefSeq" id="WP_224138893.1">
    <property type="nucleotide sequence ID" value="NZ_JAIQUM010000017.1"/>
</dbReference>
<dbReference type="Proteomes" id="UP001165287">
    <property type="component" value="Unassembled WGS sequence"/>
</dbReference>
<dbReference type="PROSITE" id="PS50075">
    <property type="entry name" value="CARRIER"/>
    <property type="match status" value="1"/>
</dbReference>
<name>A0ABS7UQX6_9BACI</name>
<reference evidence="2" key="1">
    <citation type="submission" date="2024-05" db="EMBL/GenBank/DDBJ databases">
        <title>Metabacillus sp. nov., isolated from the rhizosphere soil of tomato plants.</title>
        <authorList>
            <person name="Ma R."/>
        </authorList>
    </citation>
    <scope>NUCLEOTIDE SEQUENCE</scope>
    <source>
        <strain evidence="2">DBTR6</strain>
    </source>
</reference>